<sequence length="154" mass="17480">MNEFERRVILLVEDNPDDELLTLRAFHKSNIRNPVIVVRDGAEALDYLFARGAYEGRDASLLPQVVLLDLHLPKLDGLAVLRQIRENERTRTLPVVMLTSSNEERDLTGSYQLGVNSYVRKPVDVTSFFEAVRQLGMYWLVLNEPSPTPAEVTA</sequence>
<feature type="modified residue" description="4-aspartylphosphate" evidence="1">
    <location>
        <position position="69"/>
    </location>
</feature>
<accession>A0ABU5H0N3</accession>
<organism evidence="3 4">
    <name type="scientific">Hyalangium rubrum</name>
    <dbReference type="NCBI Taxonomy" id="3103134"/>
    <lineage>
        <taxon>Bacteria</taxon>
        <taxon>Pseudomonadati</taxon>
        <taxon>Myxococcota</taxon>
        <taxon>Myxococcia</taxon>
        <taxon>Myxococcales</taxon>
        <taxon>Cystobacterineae</taxon>
        <taxon>Archangiaceae</taxon>
        <taxon>Hyalangium</taxon>
    </lineage>
</organism>
<name>A0ABU5H0N3_9BACT</name>
<dbReference type="SMART" id="SM00448">
    <property type="entry name" value="REC"/>
    <property type="match status" value="1"/>
</dbReference>
<protein>
    <submittedName>
        <fullName evidence="3">Response regulator</fullName>
    </submittedName>
</protein>
<dbReference type="PROSITE" id="PS50110">
    <property type="entry name" value="RESPONSE_REGULATORY"/>
    <property type="match status" value="1"/>
</dbReference>
<keyword evidence="1" id="KW-0597">Phosphoprotein</keyword>
<dbReference type="InterPro" id="IPR011006">
    <property type="entry name" value="CheY-like_superfamily"/>
</dbReference>
<gene>
    <name evidence="3" type="ORF">SYV04_11480</name>
</gene>
<dbReference type="PANTHER" id="PTHR44520">
    <property type="entry name" value="RESPONSE REGULATOR RCP1-RELATED"/>
    <property type="match status" value="1"/>
</dbReference>
<dbReference type="RefSeq" id="WP_321545735.1">
    <property type="nucleotide sequence ID" value="NZ_JAXIVS010000003.1"/>
</dbReference>
<dbReference type="Pfam" id="PF00072">
    <property type="entry name" value="Response_reg"/>
    <property type="match status" value="1"/>
</dbReference>
<proteinExistence type="predicted"/>
<dbReference type="CDD" id="cd17557">
    <property type="entry name" value="REC_Rcp-like"/>
    <property type="match status" value="1"/>
</dbReference>
<dbReference type="PANTHER" id="PTHR44520:SF1">
    <property type="entry name" value="TWO-COMPONENT SYSTEM REGULATORY PROTEIN"/>
    <property type="match status" value="1"/>
</dbReference>
<evidence type="ECO:0000313" key="3">
    <source>
        <dbReference type="EMBL" id="MDY7227018.1"/>
    </source>
</evidence>
<evidence type="ECO:0000313" key="4">
    <source>
        <dbReference type="Proteomes" id="UP001291309"/>
    </source>
</evidence>
<dbReference type="InterPro" id="IPR001789">
    <property type="entry name" value="Sig_transdc_resp-reg_receiver"/>
</dbReference>
<dbReference type="Gene3D" id="3.40.50.2300">
    <property type="match status" value="1"/>
</dbReference>
<comment type="caution">
    <text evidence="3">The sequence shown here is derived from an EMBL/GenBank/DDBJ whole genome shotgun (WGS) entry which is preliminary data.</text>
</comment>
<feature type="domain" description="Response regulatory" evidence="2">
    <location>
        <begin position="8"/>
        <end position="136"/>
    </location>
</feature>
<dbReference type="Proteomes" id="UP001291309">
    <property type="component" value="Unassembled WGS sequence"/>
</dbReference>
<evidence type="ECO:0000259" key="2">
    <source>
        <dbReference type="PROSITE" id="PS50110"/>
    </source>
</evidence>
<reference evidence="3 4" key="1">
    <citation type="submission" date="2023-12" db="EMBL/GenBank/DDBJ databases">
        <title>the genome sequence of Hyalangium sp. s54d21.</title>
        <authorList>
            <person name="Zhang X."/>
        </authorList>
    </citation>
    <scope>NUCLEOTIDE SEQUENCE [LARGE SCALE GENOMIC DNA]</scope>
    <source>
        <strain evidence="4">s54d21</strain>
    </source>
</reference>
<dbReference type="EMBL" id="JAXIVS010000003">
    <property type="protein sequence ID" value="MDY7227018.1"/>
    <property type="molecule type" value="Genomic_DNA"/>
</dbReference>
<dbReference type="SUPFAM" id="SSF52172">
    <property type="entry name" value="CheY-like"/>
    <property type="match status" value="1"/>
</dbReference>
<keyword evidence="4" id="KW-1185">Reference proteome</keyword>
<evidence type="ECO:0000256" key="1">
    <source>
        <dbReference type="PROSITE-ProRule" id="PRU00169"/>
    </source>
</evidence>
<dbReference type="InterPro" id="IPR052893">
    <property type="entry name" value="TCS_response_regulator"/>
</dbReference>